<feature type="transmembrane region" description="Helical" evidence="5">
    <location>
        <begin position="104"/>
        <end position="123"/>
    </location>
</feature>
<keyword evidence="4 5" id="KW-0472">Membrane</keyword>
<dbReference type="PATRIC" id="fig|1609981.3.peg.233"/>
<dbReference type="OrthoDB" id="236847at2"/>
<keyword evidence="2 5" id="KW-0812">Transmembrane</keyword>
<organism evidence="6 7">
    <name type="scientific">Kiritimatiella glycovorans</name>
    <dbReference type="NCBI Taxonomy" id="1307763"/>
    <lineage>
        <taxon>Bacteria</taxon>
        <taxon>Pseudomonadati</taxon>
        <taxon>Kiritimatiellota</taxon>
        <taxon>Kiritimatiellia</taxon>
        <taxon>Kiritimatiellales</taxon>
        <taxon>Kiritimatiellaceae</taxon>
        <taxon>Kiritimatiella</taxon>
    </lineage>
</organism>
<dbReference type="Proteomes" id="UP000035268">
    <property type="component" value="Chromosome"/>
</dbReference>
<proteinExistence type="predicted"/>
<feature type="transmembrane region" description="Helical" evidence="5">
    <location>
        <begin position="257"/>
        <end position="278"/>
    </location>
</feature>
<feature type="transmembrane region" description="Helical" evidence="5">
    <location>
        <begin position="567"/>
        <end position="586"/>
    </location>
</feature>
<evidence type="ECO:0000313" key="7">
    <source>
        <dbReference type="Proteomes" id="UP000035268"/>
    </source>
</evidence>
<reference evidence="7" key="1">
    <citation type="submission" date="2015-02" db="EMBL/GenBank/DDBJ databases">
        <title>Description and complete genome sequence of the first cultured representative of the subdivision 5 of the Verrucomicrobia phylum.</title>
        <authorList>
            <person name="Spring S."/>
            <person name="Bunk B."/>
            <person name="Sproer C."/>
            <person name="Klenk H.-P."/>
        </authorList>
    </citation>
    <scope>NUCLEOTIDE SEQUENCE [LARGE SCALE GENOMIC DNA]</scope>
    <source>
        <strain evidence="7">L21-Fru-AB</strain>
    </source>
</reference>
<feature type="transmembrane region" description="Helical" evidence="5">
    <location>
        <begin position="440"/>
        <end position="465"/>
    </location>
</feature>
<feature type="transmembrane region" description="Helical" evidence="5">
    <location>
        <begin position="73"/>
        <end position="92"/>
    </location>
</feature>
<feature type="transmembrane region" description="Helical" evidence="5">
    <location>
        <begin position="542"/>
        <end position="561"/>
    </location>
</feature>
<feature type="transmembrane region" description="Helical" evidence="5">
    <location>
        <begin position="290"/>
        <end position="314"/>
    </location>
</feature>
<keyword evidence="3 5" id="KW-1133">Transmembrane helix</keyword>
<feature type="transmembrane region" description="Helical" evidence="5">
    <location>
        <begin position="477"/>
        <end position="495"/>
    </location>
</feature>
<dbReference type="KEGG" id="vbl:L21SP4_00220"/>
<feature type="transmembrane region" description="Helical" evidence="5">
    <location>
        <begin position="143"/>
        <end position="169"/>
    </location>
</feature>
<dbReference type="EMBL" id="CP010904">
    <property type="protein sequence ID" value="AKJ63504.1"/>
    <property type="molecule type" value="Genomic_DNA"/>
</dbReference>
<dbReference type="AlphaFoldDB" id="A0A0G3EH83"/>
<dbReference type="Pfam" id="PF01566">
    <property type="entry name" value="Nramp"/>
    <property type="match status" value="1"/>
</dbReference>
<evidence type="ECO:0000256" key="1">
    <source>
        <dbReference type="ARBA" id="ARBA00004141"/>
    </source>
</evidence>
<dbReference type="STRING" id="1307763.L21SP4_00220"/>
<dbReference type="RefSeq" id="WP_052880930.1">
    <property type="nucleotide sequence ID" value="NZ_CP010904.1"/>
</dbReference>
<evidence type="ECO:0000256" key="3">
    <source>
        <dbReference type="ARBA" id="ARBA00022989"/>
    </source>
</evidence>
<feature type="transmembrane region" description="Helical" evidence="5">
    <location>
        <begin position="181"/>
        <end position="203"/>
    </location>
</feature>
<evidence type="ECO:0000256" key="2">
    <source>
        <dbReference type="ARBA" id="ARBA00022692"/>
    </source>
</evidence>
<evidence type="ECO:0000256" key="5">
    <source>
        <dbReference type="SAM" id="Phobius"/>
    </source>
</evidence>
<dbReference type="GO" id="GO:0016020">
    <property type="term" value="C:membrane"/>
    <property type="evidence" value="ECO:0007669"/>
    <property type="project" value="UniProtKB-SubCell"/>
</dbReference>
<reference evidence="6 7" key="2">
    <citation type="journal article" date="2016" name="ISME J.">
        <title>Characterization of the first cultured representative of Verrucomicrobia subdivision 5 indicates the proposal of a novel phylum.</title>
        <authorList>
            <person name="Spring S."/>
            <person name="Bunk B."/>
            <person name="Sproer C."/>
            <person name="Schumann P."/>
            <person name="Rohde M."/>
            <person name="Tindall B.J."/>
            <person name="Klenk H.P."/>
        </authorList>
    </citation>
    <scope>NUCLEOTIDE SEQUENCE [LARGE SCALE GENOMIC DNA]</scope>
    <source>
        <strain evidence="6 7">L21-Fru-AB</strain>
    </source>
</reference>
<name>A0A0G3EH83_9BACT</name>
<comment type="subcellular location">
    <subcellularLocation>
        <location evidence="1">Membrane</location>
        <topology evidence="1">Multi-pass membrane protein</topology>
    </subcellularLocation>
</comment>
<evidence type="ECO:0000313" key="6">
    <source>
        <dbReference type="EMBL" id="AKJ63504.1"/>
    </source>
</evidence>
<dbReference type="GO" id="GO:0046873">
    <property type="term" value="F:metal ion transmembrane transporter activity"/>
    <property type="evidence" value="ECO:0007669"/>
    <property type="project" value="InterPro"/>
</dbReference>
<accession>A0A0G3EH83</accession>
<evidence type="ECO:0000256" key="4">
    <source>
        <dbReference type="ARBA" id="ARBA00023136"/>
    </source>
</evidence>
<dbReference type="InterPro" id="IPR001046">
    <property type="entry name" value="NRAMP_fam"/>
</dbReference>
<protein>
    <submittedName>
        <fullName evidence="6">Mn2+ and Fe2+ transporters of the NRAMP family protein</fullName>
    </submittedName>
</protein>
<keyword evidence="7" id="KW-1185">Reference proteome</keyword>
<gene>
    <name evidence="6" type="ORF">L21SP4_00220</name>
</gene>
<feature type="transmembrane region" description="Helical" evidence="5">
    <location>
        <begin position="501"/>
        <end position="521"/>
    </location>
</feature>
<sequence>MSSADKGSSRVEHERRVLREAAGRGRIATFGAWLKLSGPGWLQSAITIGGGSLSNSLYLGVLVGFAFLWVQPVAMILGVAMLAAISYVALSTGERPLKAINEHVSPVLGWSWVLASIAANMVWSMPQYALAAGALQQNLFPGFFGPGFGGTLGAALIVMAVAIGNVMLYNHGGAGVKIFETIIKLLIGSIVLCFVGVVFKLFLGGAVTWPAVGAGLIPDFSLLFEPSDRLAALIERVDPAVRAFWSEFTVAKQRDTMTGAAATAVGINMTFLLPYSMLRKGWNHEFRHLAVFDLATGLVIPFALATGCIVIASASQFHGETERGLVEGVDVERYVESPAYQRLAGRYWTLLDRRIQWEAGESATAGLQAARAELVDLTRARERGEAGAAAVGSALDRVNGLYAGRLERADRVYAATIVDRDSFNLAEALAPLLGEGPSKVIFGFGIVAMALNAATMLMLINGLCLCELLGRPARGKTQLAGSLMPALAVLVLLRWRGAMMWLAVPTSVFCATLLPIAYLAFLLLINQRRLMGDRMPTDPARAIWNVLMAAAVLASGALSVFNLNGKLGAPWGYIIFAVFGLLILVVGRPHLKRARDAE</sequence>